<dbReference type="GO" id="GO:1990904">
    <property type="term" value="C:ribonucleoprotein complex"/>
    <property type="evidence" value="ECO:0007669"/>
    <property type="project" value="UniProtKB-KW"/>
</dbReference>
<evidence type="ECO:0000256" key="4">
    <source>
        <dbReference type="SAM" id="SignalP"/>
    </source>
</evidence>
<keyword evidence="2" id="KW-0689">Ribosomal protein</keyword>
<comment type="caution">
    <text evidence="5">The sequence shown here is derived from an EMBL/GenBank/DDBJ whole genome shotgun (WGS) entry which is preliminary data.</text>
</comment>
<evidence type="ECO:0008006" key="7">
    <source>
        <dbReference type="Google" id="ProtNLM"/>
    </source>
</evidence>
<keyword evidence="6" id="KW-1185">Reference proteome</keyword>
<comment type="similarity">
    <text evidence="1">Belongs to the universal ribosomal protein uL10 family.</text>
</comment>
<keyword evidence="3" id="KW-0687">Ribonucleoprotein</keyword>
<keyword evidence="4" id="KW-0732">Signal</keyword>
<dbReference type="InterPro" id="IPR047865">
    <property type="entry name" value="Ribosomal_uL10_bac_type"/>
</dbReference>
<dbReference type="CDD" id="cd05797">
    <property type="entry name" value="Ribosomal_L10"/>
    <property type="match status" value="1"/>
</dbReference>
<evidence type="ECO:0000256" key="2">
    <source>
        <dbReference type="ARBA" id="ARBA00022980"/>
    </source>
</evidence>
<evidence type="ECO:0000313" key="6">
    <source>
        <dbReference type="Proteomes" id="UP001165065"/>
    </source>
</evidence>
<evidence type="ECO:0000256" key="3">
    <source>
        <dbReference type="ARBA" id="ARBA00023274"/>
    </source>
</evidence>
<sequence>MKSALLLLLVPLVNGFAPPVSSVSSTALFGGGKGEATTLEGKKARVAFVKEKLETAEMIFSVPSEKITVSQSLELRNSLPEGTTCAVIKNSLMARAIADNGTWEPSSSLLKGSNMWFFIDTDIKGTLTSLKGVVKNNALEDTKVKGGVIDGDYLDAAGVARVGELPSKMELIARIAGGINAVPTKLARVVKAPNSKLARAIKLAGEENGKE</sequence>
<dbReference type="OrthoDB" id="360689at2759"/>
<evidence type="ECO:0000313" key="5">
    <source>
        <dbReference type="EMBL" id="GMI43895.1"/>
    </source>
</evidence>
<dbReference type="InterPro" id="IPR043141">
    <property type="entry name" value="Ribosomal_uL10-like_sf"/>
</dbReference>
<dbReference type="Pfam" id="PF00466">
    <property type="entry name" value="Ribosomal_L10"/>
    <property type="match status" value="1"/>
</dbReference>
<name>A0A9W7GD79_9STRA</name>
<dbReference type="InterPro" id="IPR001790">
    <property type="entry name" value="Ribosomal_uL10"/>
</dbReference>
<feature type="chain" id="PRO_5040938964" description="50S ribosomal protein L10" evidence="4">
    <location>
        <begin position="16"/>
        <end position="211"/>
    </location>
</feature>
<feature type="signal peptide" evidence="4">
    <location>
        <begin position="1"/>
        <end position="15"/>
    </location>
</feature>
<dbReference type="EMBL" id="BRYA01000202">
    <property type="protein sequence ID" value="GMI43895.1"/>
    <property type="molecule type" value="Genomic_DNA"/>
</dbReference>
<dbReference type="Proteomes" id="UP001165065">
    <property type="component" value="Unassembled WGS sequence"/>
</dbReference>
<proteinExistence type="inferred from homology"/>
<protein>
    <recommendedName>
        <fullName evidence="7">50S ribosomal protein L10</fullName>
    </recommendedName>
</protein>
<organism evidence="5 6">
    <name type="scientific">Triparma columacea</name>
    <dbReference type="NCBI Taxonomy" id="722753"/>
    <lineage>
        <taxon>Eukaryota</taxon>
        <taxon>Sar</taxon>
        <taxon>Stramenopiles</taxon>
        <taxon>Ochrophyta</taxon>
        <taxon>Bolidophyceae</taxon>
        <taxon>Parmales</taxon>
        <taxon>Triparmaceae</taxon>
        <taxon>Triparma</taxon>
    </lineage>
</organism>
<accession>A0A9W7GD79</accession>
<dbReference type="NCBIfam" id="NF000955">
    <property type="entry name" value="PRK00099.1-1"/>
    <property type="match status" value="1"/>
</dbReference>
<dbReference type="PANTHER" id="PTHR11560">
    <property type="entry name" value="39S RIBOSOMAL PROTEIN L10, MITOCHONDRIAL"/>
    <property type="match status" value="1"/>
</dbReference>
<dbReference type="Gene3D" id="3.30.70.1730">
    <property type="match status" value="1"/>
</dbReference>
<dbReference type="GO" id="GO:0005840">
    <property type="term" value="C:ribosome"/>
    <property type="evidence" value="ECO:0007669"/>
    <property type="project" value="UniProtKB-KW"/>
</dbReference>
<evidence type="ECO:0000256" key="1">
    <source>
        <dbReference type="ARBA" id="ARBA00008889"/>
    </source>
</evidence>
<dbReference type="Gene3D" id="6.10.250.290">
    <property type="match status" value="1"/>
</dbReference>
<reference evidence="6" key="1">
    <citation type="journal article" date="2023" name="Commun. Biol.">
        <title>Genome analysis of Parmales, the sister group of diatoms, reveals the evolutionary specialization of diatoms from phago-mixotrophs to photoautotrophs.</title>
        <authorList>
            <person name="Ban H."/>
            <person name="Sato S."/>
            <person name="Yoshikawa S."/>
            <person name="Yamada K."/>
            <person name="Nakamura Y."/>
            <person name="Ichinomiya M."/>
            <person name="Sato N."/>
            <person name="Blanc-Mathieu R."/>
            <person name="Endo H."/>
            <person name="Kuwata A."/>
            <person name="Ogata H."/>
        </authorList>
    </citation>
    <scope>NUCLEOTIDE SEQUENCE [LARGE SCALE GENOMIC DNA]</scope>
</reference>
<gene>
    <name evidence="5" type="ORF">TrCOL_g9135</name>
</gene>
<dbReference type="AlphaFoldDB" id="A0A9W7GD79"/>
<dbReference type="SUPFAM" id="SSF160369">
    <property type="entry name" value="Ribosomal protein L10-like"/>
    <property type="match status" value="1"/>
</dbReference>